<feature type="compositionally biased region" description="Basic and acidic residues" evidence="1">
    <location>
        <begin position="34"/>
        <end position="45"/>
    </location>
</feature>
<dbReference type="AlphaFoldDB" id="K0TI61"/>
<keyword evidence="3" id="KW-1185">Reference proteome</keyword>
<proteinExistence type="predicted"/>
<dbReference type="EMBL" id="AGNL01004457">
    <property type="protein sequence ID" value="EJK73491.1"/>
    <property type="molecule type" value="Genomic_DNA"/>
</dbReference>
<evidence type="ECO:0008006" key="4">
    <source>
        <dbReference type="Google" id="ProtNLM"/>
    </source>
</evidence>
<dbReference type="OrthoDB" id="43550at2759"/>
<organism evidence="2 3">
    <name type="scientific">Thalassiosira oceanica</name>
    <name type="common">Marine diatom</name>
    <dbReference type="NCBI Taxonomy" id="159749"/>
    <lineage>
        <taxon>Eukaryota</taxon>
        <taxon>Sar</taxon>
        <taxon>Stramenopiles</taxon>
        <taxon>Ochrophyta</taxon>
        <taxon>Bacillariophyta</taxon>
        <taxon>Coscinodiscophyceae</taxon>
        <taxon>Thalassiosirophycidae</taxon>
        <taxon>Thalassiosirales</taxon>
        <taxon>Thalassiosiraceae</taxon>
        <taxon>Thalassiosira</taxon>
    </lineage>
</organism>
<dbReference type="Proteomes" id="UP000266841">
    <property type="component" value="Unassembled WGS sequence"/>
</dbReference>
<feature type="region of interest" description="Disordered" evidence="1">
    <location>
        <begin position="24"/>
        <end position="45"/>
    </location>
</feature>
<dbReference type="OMA" id="FVMEDIL"/>
<evidence type="ECO:0000313" key="2">
    <source>
        <dbReference type="EMBL" id="EJK73491.1"/>
    </source>
</evidence>
<sequence length="404" mass="43334">MSTSLQPLRSYVRKNVGTLRASPCFLISSTPPPNDDRDDRSAGSHDAKAHNFVARNLSLSMQYNLRSTFCTISSAYPTPDSVDEAVLLAKRAGMTGDGTIIGIGSAAAIDLAKATSTNLGSSLLVLSPYSLGGLWAACSPQHLVLDTKEECIVSKKTTVKDTVVTLDEPRLLGDLPVYSEFQPSARDAYCSGSLAMSHFAAGSLAVLLSQLNSAHAPRHHSELIGLSSELAMVLRLASKLRQNGDDEMRETCTAAAKDSLLETIPRLHQVLGDVSTGTSGPQTLANALLPTHFPQSHYVSFLGCTLNGVCGDLSTDSQQDLAQSVASAILDTGENPSPKDVLSLRAWSEQMTRDCGIPSLSSYAYGTPDMKTLYGSLDSYETIMDRAFSQTDRQRIEQVLRRSL</sequence>
<comment type="caution">
    <text evidence="2">The sequence shown here is derived from an EMBL/GenBank/DDBJ whole genome shotgun (WGS) entry which is preliminary data.</text>
</comment>
<accession>K0TI61</accession>
<name>K0TI61_THAOC</name>
<protein>
    <recommendedName>
        <fullName evidence="4">Alcohol dehydrogenase iron-type/glycerol dehydrogenase GldA domain-containing protein</fullName>
    </recommendedName>
</protein>
<evidence type="ECO:0000313" key="3">
    <source>
        <dbReference type="Proteomes" id="UP000266841"/>
    </source>
</evidence>
<reference evidence="2 3" key="1">
    <citation type="journal article" date="2012" name="Genome Biol.">
        <title>Genome and low-iron response of an oceanic diatom adapted to chronic iron limitation.</title>
        <authorList>
            <person name="Lommer M."/>
            <person name="Specht M."/>
            <person name="Roy A.S."/>
            <person name="Kraemer L."/>
            <person name="Andreson R."/>
            <person name="Gutowska M.A."/>
            <person name="Wolf J."/>
            <person name="Bergner S.V."/>
            <person name="Schilhabel M.B."/>
            <person name="Klostermeier U.C."/>
            <person name="Beiko R.G."/>
            <person name="Rosenstiel P."/>
            <person name="Hippler M."/>
            <person name="Laroche J."/>
        </authorList>
    </citation>
    <scope>NUCLEOTIDE SEQUENCE [LARGE SCALE GENOMIC DNA]</scope>
    <source>
        <strain evidence="2 3">CCMP1005</strain>
    </source>
</reference>
<gene>
    <name evidence="2" type="ORF">THAOC_04885</name>
</gene>
<dbReference type="eggNOG" id="ENOG502SY13">
    <property type="taxonomic scope" value="Eukaryota"/>
</dbReference>
<evidence type="ECO:0000256" key="1">
    <source>
        <dbReference type="SAM" id="MobiDB-lite"/>
    </source>
</evidence>